<evidence type="ECO:0000313" key="2">
    <source>
        <dbReference type="EMBL" id="GAN97172.1"/>
    </source>
</evidence>
<dbReference type="EMBL" id="BANI01000132">
    <property type="protein sequence ID" value="GAN97172.1"/>
    <property type="molecule type" value="Genomic_DNA"/>
</dbReference>
<keyword evidence="1" id="KW-1133">Transmembrane helix</keyword>
<organism evidence="2 3">
    <name type="scientific">Komagataeibacter europaeus NBRC 3261</name>
    <dbReference type="NCBI Taxonomy" id="1234669"/>
    <lineage>
        <taxon>Bacteria</taxon>
        <taxon>Pseudomonadati</taxon>
        <taxon>Pseudomonadota</taxon>
        <taxon>Alphaproteobacteria</taxon>
        <taxon>Acetobacterales</taxon>
        <taxon>Acetobacteraceae</taxon>
        <taxon>Komagataeibacter</taxon>
    </lineage>
</organism>
<sequence length="51" mass="5625">MAQNRIAPPSRPAVEIAKFVAIVLLWTASMVTFLLLPDVFLDPCTGIIDLR</sequence>
<evidence type="ECO:0000313" key="3">
    <source>
        <dbReference type="Proteomes" id="UP000032675"/>
    </source>
</evidence>
<protein>
    <submittedName>
        <fullName evidence="2">Uncharacterized protein</fullName>
    </submittedName>
</protein>
<proteinExistence type="predicted"/>
<evidence type="ECO:0000256" key="1">
    <source>
        <dbReference type="SAM" id="Phobius"/>
    </source>
</evidence>
<comment type="caution">
    <text evidence="2">The sequence shown here is derived from an EMBL/GenBank/DDBJ whole genome shotgun (WGS) entry which is preliminary data.</text>
</comment>
<dbReference type="Proteomes" id="UP000032675">
    <property type="component" value="Unassembled WGS sequence"/>
</dbReference>
<reference evidence="2 3" key="1">
    <citation type="submission" date="2012-11" db="EMBL/GenBank/DDBJ databases">
        <title>Whole genome sequence of Gluconacetobacter europaeus NBRC3261.</title>
        <authorList>
            <person name="Azuma Y."/>
            <person name="Higashiura N."/>
            <person name="Hirakawa H."/>
            <person name="Matsushita K."/>
        </authorList>
    </citation>
    <scope>NUCLEOTIDE SEQUENCE [LARGE SCALE GENOMIC DNA]</scope>
    <source>
        <strain evidence="2 3">NBRC 3261</strain>
    </source>
</reference>
<gene>
    <name evidence="2" type="ORF">Geu3261_0150_002</name>
</gene>
<keyword evidence="1" id="KW-0472">Membrane</keyword>
<accession>A0A0D6Q0S1</accession>
<name>A0A0D6Q0S1_KOMEU</name>
<dbReference type="GeneID" id="79189424"/>
<dbReference type="AlphaFoldDB" id="A0A0D6Q0S1"/>
<keyword evidence="1" id="KW-0812">Transmembrane</keyword>
<dbReference type="RefSeq" id="WP_010512122.1">
    <property type="nucleotide sequence ID" value="NZ_BANI01000132.1"/>
</dbReference>
<feature type="transmembrane region" description="Helical" evidence="1">
    <location>
        <begin position="16"/>
        <end position="36"/>
    </location>
</feature>